<dbReference type="AlphaFoldDB" id="A0AAU7NX52"/>
<evidence type="ECO:0000256" key="23">
    <source>
        <dbReference type="ARBA" id="ARBA00023201"/>
    </source>
</evidence>
<evidence type="ECO:0000256" key="18">
    <source>
        <dbReference type="ARBA" id="ARBA00023027"/>
    </source>
</evidence>
<feature type="binding site" evidence="27">
    <location>
        <position position="79"/>
    </location>
    <ligand>
        <name>[2Fe-2S] cluster</name>
        <dbReference type="ChEBI" id="CHEBI:190135"/>
    </ligand>
</feature>
<dbReference type="Gene3D" id="3.10.20.30">
    <property type="match status" value="1"/>
</dbReference>
<dbReference type="PROSITE" id="PS51384">
    <property type="entry name" value="FAD_FR"/>
    <property type="match status" value="1"/>
</dbReference>
<keyword evidence="27" id="KW-1133">Transmembrane helix</keyword>
<feature type="binding site" evidence="27">
    <location>
        <position position="82"/>
    </location>
    <ligand>
        <name>[2Fe-2S] cluster</name>
        <dbReference type="ChEBI" id="CHEBI:190135"/>
    </ligand>
</feature>
<dbReference type="CDD" id="cd06188">
    <property type="entry name" value="NADH_quinone_reductase"/>
    <property type="match status" value="1"/>
</dbReference>
<dbReference type="InterPro" id="IPR036010">
    <property type="entry name" value="2Fe-2S_ferredoxin-like_sf"/>
</dbReference>
<evidence type="ECO:0000256" key="8">
    <source>
        <dbReference type="ARBA" id="ARBA00022448"/>
    </source>
</evidence>
<evidence type="ECO:0000256" key="1">
    <source>
        <dbReference type="ARBA" id="ARBA00001974"/>
    </source>
</evidence>
<keyword evidence="10" id="KW-0997">Cell inner membrane</keyword>
<evidence type="ECO:0000256" key="22">
    <source>
        <dbReference type="ARBA" id="ARBA00023136"/>
    </source>
</evidence>
<comment type="subcellular location">
    <subcellularLocation>
        <location evidence="3">Cell inner membrane</location>
    </subcellularLocation>
    <subcellularLocation>
        <location evidence="27">Cell membrane</location>
        <topology evidence="27">Single-pass membrane protein</topology>
    </subcellularLocation>
</comment>
<evidence type="ECO:0000256" key="21">
    <source>
        <dbReference type="ARBA" id="ARBA00023075"/>
    </source>
</evidence>
<keyword evidence="18 27" id="KW-0520">NAD</keyword>
<evidence type="ECO:0000256" key="17">
    <source>
        <dbReference type="ARBA" id="ARBA00023014"/>
    </source>
</evidence>
<keyword evidence="16 27" id="KW-0408">Iron</keyword>
<evidence type="ECO:0000256" key="20">
    <source>
        <dbReference type="ARBA" id="ARBA00023065"/>
    </source>
</evidence>
<comment type="cofactor">
    <cofactor evidence="27">
        <name>[2Fe-2S] cluster</name>
        <dbReference type="ChEBI" id="CHEBI:190135"/>
    </cofactor>
    <text evidence="27">Binds 1 [2Fe-2S] cluster.</text>
</comment>
<evidence type="ECO:0000256" key="5">
    <source>
        <dbReference type="ARBA" id="ARBA00011309"/>
    </source>
</evidence>
<comment type="catalytic activity">
    <reaction evidence="26 27">
        <text>a ubiquinone + n Na(+)(in) + NADH + H(+) = a ubiquinol + n Na(+)(out) + NAD(+)</text>
        <dbReference type="Rhea" id="RHEA:47748"/>
        <dbReference type="Rhea" id="RHEA-COMP:9565"/>
        <dbReference type="Rhea" id="RHEA-COMP:9566"/>
        <dbReference type="ChEBI" id="CHEBI:15378"/>
        <dbReference type="ChEBI" id="CHEBI:16389"/>
        <dbReference type="ChEBI" id="CHEBI:17976"/>
        <dbReference type="ChEBI" id="CHEBI:29101"/>
        <dbReference type="ChEBI" id="CHEBI:57540"/>
        <dbReference type="ChEBI" id="CHEBI:57945"/>
        <dbReference type="EC" id="7.2.1.1"/>
    </reaction>
</comment>
<evidence type="ECO:0000256" key="6">
    <source>
        <dbReference type="ARBA" id="ARBA00013099"/>
    </source>
</evidence>
<evidence type="ECO:0000256" key="3">
    <source>
        <dbReference type="ARBA" id="ARBA00004533"/>
    </source>
</evidence>
<dbReference type="InterPro" id="IPR008333">
    <property type="entry name" value="Cbr1-like_FAD-bd_dom"/>
</dbReference>
<evidence type="ECO:0000256" key="2">
    <source>
        <dbReference type="ARBA" id="ARBA00002972"/>
    </source>
</evidence>
<evidence type="ECO:0000256" key="10">
    <source>
        <dbReference type="ARBA" id="ARBA00022519"/>
    </source>
</evidence>
<keyword evidence="11 27" id="KW-0285">Flavoprotein</keyword>
<evidence type="ECO:0000256" key="19">
    <source>
        <dbReference type="ARBA" id="ARBA00023053"/>
    </source>
</evidence>
<evidence type="ECO:0000256" key="26">
    <source>
        <dbReference type="ARBA" id="ARBA00048891"/>
    </source>
</evidence>
<keyword evidence="14 27" id="KW-0274">FAD</keyword>
<keyword evidence="27" id="KW-0812">Transmembrane</keyword>
<dbReference type="InterPro" id="IPR012675">
    <property type="entry name" value="Beta-grasp_dom_sf"/>
</dbReference>
<proteinExistence type="inferred from homology"/>
<dbReference type="HAMAP" id="MF_00430">
    <property type="entry name" value="NqrF"/>
    <property type="match status" value="1"/>
</dbReference>
<dbReference type="PIRSF" id="PIRSF000044">
    <property type="entry name" value="Cis_Diol_DH_RD"/>
    <property type="match status" value="1"/>
</dbReference>
<evidence type="ECO:0000256" key="9">
    <source>
        <dbReference type="ARBA" id="ARBA00022475"/>
    </source>
</evidence>
<dbReference type="KEGG" id="mech:Q9L42_005615"/>
<evidence type="ECO:0000256" key="4">
    <source>
        <dbReference type="ARBA" id="ARBA00005570"/>
    </source>
</evidence>
<comment type="subunit">
    <text evidence="5 27">Composed of six subunits; NqrA, NqrB, NqrC, NqrD, NqrE and NqrF.</text>
</comment>
<protein>
    <recommendedName>
        <fullName evidence="7 27">Na(+)-translocating NADH-quinone reductase subunit F</fullName>
        <shortName evidence="27">Na(+)-NQR subunit F</shortName>
        <shortName evidence="27">Na(+)-translocating NQR subunit F</shortName>
        <ecNumber evidence="6 27">7.2.1.1</ecNumber>
    </recommendedName>
    <alternativeName>
        <fullName evidence="25 27">NQR complex subunit F</fullName>
    </alternativeName>
    <alternativeName>
        <fullName evidence="24 27">NQR-1 subunit F</fullName>
    </alternativeName>
</protein>
<comment type="similarity">
    <text evidence="4 27">Belongs to the NqrF family.</text>
</comment>
<dbReference type="InterPro" id="IPR010205">
    <property type="entry name" value="NqrF"/>
</dbReference>
<keyword evidence="9 27" id="KW-1003">Cell membrane</keyword>
<comment type="function">
    <text evidence="2 27">NQR complex catalyzes the reduction of ubiquinone-1 to ubiquinol by two successive reactions, coupled with the transport of Na(+) ions from the cytoplasm to the periplasm. The first step is catalyzed by NqrF, which accepts electrons from NADH and reduces ubiquinone-1 to ubisemiquinone by a one-electron transfer pathway.</text>
</comment>
<keyword evidence="21 27" id="KW-0830">Ubiquinone</keyword>
<feature type="domain" description="FAD-binding FR-type" evidence="29">
    <location>
        <begin position="133"/>
        <end position="273"/>
    </location>
</feature>
<evidence type="ECO:0000256" key="14">
    <source>
        <dbReference type="ARBA" id="ARBA00022827"/>
    </source>
</evidence>
<dbReference type="EC" id="7.2.1.1" evidence="6 27"/>
<evidence type="ECO:0000259" key="29">
    <source>
        <dbReference type="PROSITE" id="PS51384"/>
    </source>
</evidence>
<comment type="cofactor">
    <cofactor evidence="1 27">
        <name>FAD</name>
        <dbReference type="ChEBI" id="CHEBI:57692"/>
    </cofactor>
</comment>
<feature type="transmembrane region" description="Helical" evidence="27">
    <location>
        <begin position="6"/>
        <end position="28"/>
    </location>
</feature>
<keyword evidence="8 27" id="KW-0813">Transport</keyword>
<dbReference type="InterPro" id="IPR017927">
    <property type="entry name" value="FAD-bd_FR_type"/>
</dbReference>
<keyword evidence="22 27" id="KW-0472">Membrane</keyword>
<dbReference type="Gene3D" id="2.40.30.10">
    <property type="entry name" value="Translation factors"/>
    <property type="match status" value="1"/>
</dbReference>
<dbReference type="SUPFAM" id="SSF52343">
    <property type="entry name" value="Ferredoxin reductase-like, C-terminal NADP-linked domain"/>
    <property type="match status" value="1"/>
</dbReference>
<dbReference type="RefSeq" id="WP_305909410.1">
    <property type="nucleotide sequence ID" value="NZ_CP157743.1"/>
</dbReference>
<keyword evidence="19 27" id="KW-0915">Sodium</keyword>
<name>A0AAU7NX52_9GAMM</name>
<dbReference type="Proteomes" id="UP001225378">
    <property type="component" value="Chromosome"/>
</dbReference>
<reference evidence="30 31" key="1">
    <citation type="journal article" date="2024" name="Microbiology">
        <title>Methylomarinum rosea sp. nov., a novel halophilic methanotrophic bacterium from the hypersaline Lake Elton.</title>
        <authorList>
            <person name="Suleimanov R.Z."/>
            <person name="Oshkin I.Y."/>
            <person name="Danilova O.V."/>
            <person name="Suzina N.E."/>
            <person name="Dedysh S.N."/>
        </authorList>
    </citation>
    <scope>NUCLEOTIDE SEQUENCE [LARGE SCALE GENOMIC DNA]</scope>
    <source>
        <strain evidence="30 31">Ch1-1</strain>
    </source>
</reference>
<dbReference type="SUPFAM" id="SSF54292">
    <property type="entry name" value="2Fe-2S ferredoxin-like"/>
    <property type="match status" value="1"/>
</dbReference>
<dbReference type="GO" id="GO:0006814">
    <property type="term" value="P:sodium ion transport"/>
    <property type="evidence" value="ECO:0007669"/>
    <property type="project" value="UniProtKB-UniRule"/>
</dbReference>
<evidence type="ECO:0000256" key="15">
    <source>
        <dbReference type="ARBA" id="ARBA00022967"/>
    </source>
</evidence>
<evidence type="ECO:0000259" key="28">
    <source>
        <dbReference type="PROSITE" id="PS51085"/>
    </source>
</evidence>
<evidence type="ECO:0000256" key="7">
    <source>
        <dbReference type="ARBA" id="ARBA00019729"/>
    </source>
</evidence>
<dbReference type="PANTHER" id="PTHR43644:SF1">
    <property type="entry name" value="NAD(P)H-FLAVIN REDUCTASE"/>
    <property type="match status" value="1"/>
</dbReference>
<dbReference type="Pfam" id="PF00175">
    <property type="entry name" value="NAD_binding_1"/>
    <property type="match status" value="1"/>
</dbReference>
<dbReference type="PANTHER" id="PTHR43644">
    <property type="entry name" value="NA(+)-TRANSLOCATING NADH-QUINONE REDUCTASE SUBUNIT"/>
    <property type="match status" value="1"/>
</dbReference>
<dbReference type="NCBIfam" id="TIGR01941">
    <property type="entry name" value="nqrF"/>
    <property type="match status" value="1"/>
</dbReference>
<dbReference type="SUPFAM" id="SSF63380">
    <property type="entry name" value="Riboflavin synthase domain-like"/>
    <property type="match status" value="1"/>
</dbReference>
<keyword evidence="20 27" id="KW-0406">Ion transport</keyword>
<dbReference type="GO" id="GO:0051537">
    <property type="term" value="F:2 iron, 2 sulfur cluster binding"/>
    <property type="evidence" value="ECO:0007669"/>
    <property type="project" value="UniProtKB-KW"/>
</dbReference>
<dbReference type="InterPro" id="IPR001433">
    <property type="entry name" value="OxRdtase_FAD/NAD-bd"/>
</dbReference>
<evidence type="ECO:0000256" key="24">
    <source>
        <dbReference type="ARBA" id="ARBA00030032"/>
    </source>
</evidence>
<feature type="domain" description="2Fe-2S ferredoxin-type" evidence="28">
    <location>
        <begin position="36"/>
        <end position="130"/>
    </location>
</feature>
<dbReference type="PROSITE" id="PS51085">
    <property type="entry name" value="2FE2S_FER_2"/>
    <property type="match status" value="1"/>
</dbReference>
<keyword evidence="15 27" id="KW-1278">Translocase</keyword>
<organism evidence="30 31">
    <name type="scientific">Methylomarinum roseum</name>
    <dbReference type="NCBI Taxonomy" id="3067653"/>
    <lineage>
        <taxon>Bacteria</taxon>
        <taxon>Pseudomonadati</taxon>
        <taxon>Pseudomonadota</taxon>
        <taxon>Gammaproteobacteria</taxon>
        <taxon>Methylococcales</taxon>
        <taxon>Methylococcaceae</taxon>
        <taxon>Methylomarinum</taxon>
    </lineage>
</organism>
<keyword evidence="13 27" id="KW-0479">Metal-binding</keyword>
<evidence type="ECO:0000256" key="27">
    <source>
        <dbReference type="HAMAP-Rule" id="MF_00430"/>
    </source>
</evidence>
<dbReference type="FunFam" id="3.40.50.80:FF:000014">
    <property type="entry name" value="Na(+)-translocating NADH-quinone reductase subunit F"/>
    <property type="match status" value="1"/>
</dbReference>
<dbReference type="GO" id="GO:0046872">
    <property type="term" value="F:metal ion binding"/>
    <property type="evidence" value="ECO:0007669"/>
    <property type="project" value="UniProtKB-KW"/>
</dbReference>
<dbReference type="Gene3D" id="3.40.50.80">
    <property type="entry name" value="Nucleotide-binding domain of ferredoxin-NADP reductase (FNR) module"/>
    <property type="match status" value="1"/>
</dbReference>
<evidence type="ECO:0000256" key="25">
    <source>
        <dbReference type="ARBA" id="ARBA00030787"/>
    </source>
</evidence>
<dbReference type="InterPro" id="IPR017938">
    <property type="entry name" value="Riboflavin_synthase-like_b-brl"/>
</dbReference>
<keyword evidence="31" id="KW-1185">Reference proteome</keyword>
<keyword evidence="23 27" id="KW-0739">Sodium transport</keyword>
<keyword evidence="17 27" id="KW-0411">Iron-sulfur</keyword>
<evidence type="ECO:0000256" key="12">
    <source>
        <dbReference type="ARBA" id="ARBA00022714"/>
    </source>
</evidence>
<dbReference type="EMBL" id="CP157743">
    <property type="protein sequence ID" value="XBS21601.1"/>
    <property type="molecule type" value="Genomic_DNA"/>
</dbReference>
<evidence type="ECO:0000256" key="13">
    <source>
        <dbReference type="ARBA" id="ARBA00022723"/>
    </source>
</evidence>
<dbReference type="InterPro" id="IPR001041">
    <property type="entry name" value="2Fe-2S_ferredoxin-type"/>
</dbReference>
<evidence type="ECO:0000313" key="31">
    <source>
        <dbReference type="Proteomes" id="UP001225378"/>
    </source>
</evidence>
<dbReference type="GO" id="GO:0005886">
    <property type="term" value="C:plasma membrane"/>
    <property type="evidence" value="ECO:0007669"/>
    <property type="project" value="UniProtKB-SubCell"/>
</dbReference>
<keyword evidence="12 27" id="KW-0001">2Fe-2S</keyword>
<gene>
    <name evidence="27 30" type="primary">nqrF</name>
    <name evidence="30" type="ORF">Q9L42_005615</name>
</gene>
<dbReference type="Pfam" id="PF00111">
    <property type="entry name" value="Fer2"/>
    <property type="match status" value="1"/>
</dbReference>
<feature type="binding site" evidence="27">
    <location>
        <position position="114"/>
    </location>
    <ligand>
        <name>[2Fe-2S] cluster</name>
        <dbReference type="ChEBI" id="CHEBI:190135"/>
    </ligand>
</feature>
<sequence length="411" mass="46058">MSDFSQIILGMALFTMIVLALVLIILFARSKLVAQGNVEIAINDDPDLGLDVPVGGKLLNRLAENDIYLPSACGGKGTCGECRVIIKQGGGEVLDTERAKLNRFQIDQHYRLSCQVSVKEPLSLEIPPTLLAVQNWICRVRSNHNVATFIRELVLELPADIDFDFRAGGYILLTAPPHTVKYSDFDIAERFRPAWDKFNLWRYVSETEEPAVRAYSMANYPEEKGIIMLNVRIASPPPDHPEAPPGQVSSYIFGLKSGDEVSISGPYGEFFAKDTDNEMIFVGGGSGMAPMRSHIFDQLKRLHSQRKISFWYGARSLSEVFYADDFDALAKEHDNFSWTLGLSNPLPEDHWDGATGFIHQILHENYLKDHKAPEDCEYYLCGPPMMIDAVNELLYDLGVDEQNILFDKFGG</sequence>
<dbReference type="InterPro" id="IPR039261">
    <property type="entry name" value="FNR_nucleotide-bd"/>
</dbReference>
<evidence type="ECO:0000313" key="30">
    <source>
        <dbReference type="EMBL" id="XBS21601.1"/>
    </source>
</evidence>
<dbReference type="Pfam" id="PF00970">
    <property type="entry name" value="FAD_binding_6"/>
    <property type="match status" value="1"/>
</dbReference>
<accession>A0AAU7NX52</accession>
<dbReference type="GO" id="GO:0009055">
    <property type="term" value="F:electron transfer activity"/>
    <property type="evidence" value="ECO:0007669"/>
    <property type="project" value="UniProtKB-UniRule"/>
</dbReference>
<dbReference type="GO" id="GO:0016655">
    <property type="term" value="F:oxidoreductase activity, acting on NAD(P)H, quinone or similar compound as acceptor"/>
    <property type="evidence" value="ECO:0007669"/>
    <property type="project" value="InterPro"/>
</dbReference>
<evidence type="ECO:0000256" key="11">
    <source>
        <dbReference type="ARBA" id="ARBA00022630"/>
    </source>
</evidence>
<feature type="binding site" evidence="27">
    <location>
        <position position="73"/>
    </location>
    <ligand>
        <name>[2Fe-2S] cluster</name>
        <dbReference type="ChEBI" id="CHEBI:190135"/>
    </ligand>
</feature>
<evidence type="ECO:0000256" key="16">
    <source>
        <dbReference type="ARBA" id="ARBA00023004"/>
    </source>
</evidence>
<dbReference type="CDD" id="cd00207">
    <property type="entry name" value="fer2"/>
    <property type="match status" value="1"/>
</dbReference>